<dbReference type="RefSeq" id="WP_086488393.1">
    <property type="nucleotide sequence ID" value="NZ_MSLT01000012.1"/>
</dbReference>
<evidence type="ECO:0000313" key="8">
    <source>
        <dbReference type="EMBL" id="OUD14615.1"/>
    </source>
</evidence>
<dbReference type="GO" id="GO:0005886">
    <property type="term" value="C:plasma membrane"/>
    <property type="evidence" value="ECO:0007669"/>
    <property type="project" value="UniProtKB-SubCell"/>
</dbReference>
<accession>A0A251X9K3</accession>
<keyword evidence="9" id="KW-1185">Reference proteome</keyword>
<comment type="subcellular location">
    <subcellularLocation>
        <location evidence="1">Cell membrane</location>
        <topology evidence="1">Multi-pass membrane protein</topology>
    </subcellularLocation>
</comment>
<evidence type="ECO:0000256" key="2">
    <source>
        <dbReference type="ARBA" id="ARBA00022475"/>
    </source>
</evidence>
<reference evidence="8 9" key="1">
    <citation type="submission" date="2016-12" db="EMBL/GenBank/DDBJ databases">
        <title>Thioflexothrix psekupsii D3 genome sequencing and assembly.</title>
        <authorList>
            <person name="Fomenkov A."/>
            <person name="Vincze T."/>
            <person name="Grabovich M."/>
            <person name="Anton B.P."/>
            <person name="Dubinina G."/>
            <person name="Orlova M."/>
            <person name="Belousova E."/>
            <person name="Roberts R.J."/>
        </authorList>
    </citation>
    <scope>NUCLEOTIDE SEQUENCE [LARGE SCALE GENOMIC DNA]</scope>
    <source>
        <strain evidence="8">D3</strain>
    </source>
</reference>
<comment type="caution">
    <text evidence="8">The sequence shown here is derived from an EMBL/GenBank/DDBJ whole genome shotgun (WGS) entry which is preliminary data.</text>
</comment>
<name>A0A251X9K3_9GAMM</name>
<evidence type="ECO:0000256" key="1">
    <source>
        <dbReference type="ARBA" id="ARBA00004651"/>
    </source>
</evidence>
<sequence>MGMLVSIVVLIANIYAILKIVESSVNTLEKVIWIVLILVLPVIGFIVWFFFGPGKKNAF</sequence>
<keyword evidence="5 6" id="KW-0472">Membrane</keyword>
<dbReference type="Proteomes" id="UP000194798">
    <property type="component" value="Unassembled WGS sequence"/>
</dbReference>
<gene>
    <name evidence="8" type="ORF">TPSD3_10060</name>
</gene>
<proteinExistence type="predicted"/>
<evidence type="ECO:0000256" key="3">
    <source>
        <dbReference type="ARBA" id="ARBA00022692"/>
    </source>
</evidence>
<feature type="transmembrane region" description="Helical" evidence="6">
    <location>
        <begin position="32"/>
        <end position="51"/>
    </location>
</feature>
<feature type="domain" description="Cardiolipin synthase N-terminal" evidence="7">
    <location>
        <begin position="11"/>
        <end position="53"/>
    </location>
</feature>
<evidence type="ECO:0000259" key="7">
    <source>
        <dbReference type="Pfam" id="PF13396"/>
    </source>
</evidence>
<keyword evidence="3 6" id="KW-0812">Transmembrane</keyword>
<evidence type="ECO:0000256" key="6">
    <source>
        <dbReference type="SAM" id="Phobius"/>
    </source>
</evidence>
<evidence type="ECO:0000256" key="4">
    <source>
        <dbReference type="ARBA" id="ARBA00022989"/>
    </source>
</evidence>
<evidence type="ECO:0000313" key="9">
    <source>
        <dbReference type="Proteomes" id="UP000194798"/>
    </source>
</evidence>
<protein>
    <recommendedName>
        <fullName evidence="7">Cardiolipin synthase N-terminal domain-containing protein</fullName>
    </recommendedName>
</protein>
<dbReference type="AlphaFoldDB" id="A0A251X9K3"/>
<evidence type="ECO:0000256" key="5">
    <source>
        <dbReference type="ARBA" id="ARBA00023136"/>
    </source>
</evidence>
<dbReference type="EMBL" id="MSLT01000012">
    <property type="protein sequence ID" value="OUD14615.1"/>
    <property type="molecule type" value="Genomic_DNA"/>
</dbReference>
<organism evidence="8 9">
    <name type="scientific">Thioflexithrix psekupsensis</name>
    <dbReference type="NCBI Taxonomy" id="1570016"/>
    <lineage>
        <taxon>Bacteria</taxon>
        <taxon>Pseudomonadati</taxon>
        <taxon>Pseudomonadota</taxon>
        <taxon>Gammaproteobacteria</taxon>
        <taxon>Thiotrichales</taxon>
        <taxon>Thioflexithrix</taxon>
    </lineage>
</organism>
<dbReference type="InterPro" id="IPR027379">
    <property type="entry name" value="CLS_N"/>
</dbReference>
<keyword evidence="4 6" id="KW-1133">Transmembrane helix</keyword>
<keyword evidence="2" id="KW-1003">Cell membrane</keyword>
<dbReference type="Pfam" id="PF13396">
    <property type="entry name" value="PLDc_N"/>
    <property type="match status" value="1"/>
</dbReference>